<keyword evidence="3" id="KW-0597">Phosphoprotein</keyword>
<feature type="transmembrane region" description="Helical" evidence="9">
    <location>
        <begin position="12"/>
        <end position="34"/>
    </location>
</feature>
<comment type="catalytic activity">
    <reaction evidence="1">
        <text>ATP + protein L-histidine = ADP + protein N-phospho-L-histidine.</text>
        <dbReference type="EC" id="2.7.13.3"/>
    </reaction>
</comment>
<keyword evidence="5" id="KW-0547">Nucleotide-binding</keyword>
<name>A0A418MI42_9BACT</name>
<sequence>MATEQPSDVILIVVVGTVLLILLAAFITLLLVLYKHRYKMHQQQLISLREAYERELLKTQIEIQNQTLEQVGRELHDHIGQLLSVAMLHLNGLDEELEQSEHRHAIQQTINVVRTTIQDVRALSKTLDSDTVRRFGLRQSLELELERIERTGRFRTYLHVTGTPYSLGEEAETILFRIAQESLNNAIKHSGGHAIMVTTSYQSDQFKLSITDDGKGFDVDEVSTRKADIAGSGLRNLQQRAHLLGGTCTISSEPGQETRVDIVLPKQAAV</sequence>
<comment type="caution">
    <text evidence="11">The sequence shown here is derived from an EMBL/GenBank/DDBJ whole genome shotgun (WGS) entry which is preliminary data.</text>
</comment>
<dbReference type="InterPro" id="IPR050482">
    <property type="entry name" value="Sensor_HK_TwoCompSys"/>
</dbReference>
<evidence type="ECO:0000256" key="6">
    <source>
        <dbReference type="ARBA" id="ARBA00022777"/>
    </source>
</evidence>
<accession>A0A418MI42</accession>
<keyword evidence="7" id="KW-0067">ATP-binding</keyword>
<dbReference type="Gene3D" id="3.30.565.10">
    <property type="entry name" value="Histidine kinase-like ATPase, C-terminal domain"/>
    <property type="match status" value="1"/>
</dbReference>
<dbReference type="EC" id="2.7.13.3" evidence="2"/>
<keyword evidence="9" id="KW-0812">Transmembrane</keyword>
<evidence type="ECO:0000256" key="8">
    <source>
        <dbReference type="ARBA" id="ARBA00023012"/>
    </source>
</evidence>
<evidence type="ECO:0000256" key="9">
    <source>
        <dbReference type="SAM" id="Phobius"/>
    </source>
</evidence>
<evidence type="ECO:0000313" key="12">
    <source>
        <dbReference type="Proteomes" id="UP000283523"/>
    </source>
</evidence>
<dbReference type="Pfam" id="PF07730">
    <property type="entry name" value="HisKA_3"/>
    <property type="match status" value="1"/>
</dbReference>
<dbReference type="SUPFAM" id="SSF55874">
    <property type="entry name" value="ATPase domain of HSP90 chaperone/DNA topoisomerase II/histidine kinase"/>
    <property type="match status" value="1"/>
</dbReference>
<keyword evidence="9" id="KW-0472">Membrane</keyword>
<dbReference type="OrthoDB" id="9760839at2"/>
<dbReference type="PROSITE" id="PS50109">
    <property type="entry name" value="HIS_KIN"/>
    <property type="match status" value="1"/>
</dbReference>
<dbReference type="GO" id="GO:0000155">
    <property type="term" value="F:phosphorelay sensor kinase activity"/>
    <property type="evidence" value="ECO:0007669"/>
    <property type="project" value="InterPro"/>
</dbReference>
<dbReference type="Pfam" id="PF02518">
    <property type="entry name" value="HATPase_c"/>
    <property type="match status" value="1"/>
</dbReference>
<reference evidence="11 12" key="1">
    <citation type="submission" date="2018-08" db="EMBL/GenBank/DDBJ databases">
        <title>Fibrisoma montanum sp. nov., isolated from Danxia mountain soil.</title>
        <authorList>
            <person name="Huang Y."/>
        </authorList>
    </citation>
    <scope>NUCLEOTIDE SEQUENCE [LARGE SCALE GENOMIC DNA]</scope>
    <source>
        <strain evidence="11 12">HYT19</strain>
    </source>
</reference>
<proteinExistence type="predicted"/>
<dbReference type="Proteomes" id="UP000283523">
    <property type="component" value="Unassembled WGS sequence"/>
</dbReference>
<dbReference type="InterPro" id="IPR003594">
    <property type="entry name" value="HATPase_dom"/>
</dbReference>
<dbReference type="InterPro" id="IPR036890">
    <property type="entry name" value="HATPase_C_sf"/>
</dbReference>
<evidence type="ECO:0000259" key="10">
    <source>
        <dbReference type="PROSITE" id="PS50109"/>
    </source>
</evidence>
<evidence type="ECO:0000256" key="1">
    <source>
        <dbReference type="ARBA" id="ARBA00000085"/>
    </source>
</evidence>
<dbReference type="AlphaFoldDB" id="A0A418MI42"/>
<gene>
    <name evidence="11" type="ORF">DYU11_01975</name>
</gene>
<feature type="domain" description="Histidine kinase" evidence="10">
    <location>
        <begin position="70"/>
        <end position="268"/>
    </location>
</feature>
<evidence type="ECO:0000256" key="2">
    <source>
        <dbReference type="ARBA" id="ARBA00012438"/>
    </source>
</evidence>
<dbReference type="GO" id="GO:0005524">
    <property type="term" value="F:ATP binding"/>
    <property type="evidence" value="ECO:0007669"/>
    <property type="project" value="UniProtKB-KW"/>
</dbReference>
<keyword evidence="12" id="KW-1185">Reference proteome</keyword>
<dbReference type="InterPro" id="IPR005467">
    <property type="entry name" value="His_kinase_dom"/>
</dbReference>
<keyword evidence="4" id="KW-0808">Transferase</keyword>
<keyword evidence="9" id="KW-1133">Transmembrane helix</keyword>
<keyword evidence="6 11" id="KW-0418">Kinase</keyword>
<protein>
    <recommendedName>
        <fullName evidence="2">histidine kinase</fullName>
        <ecNumber evidence="2">2.7.13.3</ecNumber>
    </recommendedName>
</protein>
<evidence type="ECO:0000256" key="4">
    <source>
        <dbReference type="ARBA" id="ARBA00022679"/>
    </source>
</evidence>
<dbReference type="GO" id="GO:0016020">
    <property type="term" value="C:membrane"/>
    <property type="evidence" value="ECO:0007669"/>
    <property type="project" value="InterPro"/>
</dbReference>
<dbReference type="PANTHER" id="PTHR24421">
    <property type="entry name" value="NITRATE/NITRITE SENSOR PROTEIN NARX-RELATED"/>
    <property type="match status" value="1"/>
</dbReference>
<evidence type="ECO:0000256" key="7">
    <source>
        <dbReference type="ARBA" id="ARBA00022840"/>
    </source>
</evidence>
<dbReference type="PANTHER" id="PTHR24421:SF10">
    <property type="entry name" value="NITRATE_NITRITE SENSOR PROTEIN NARQ"/>
    <property type="match status" value="1"/>
</dbReference>
<evidence type="ECO:0000313" key="11">
    <source>
        <dbReference type="EMBL" id="RIV27108.1"/>
    </source>
</evidence>
<dbReference type="GO" id="GO:0046983">
    <property type="term" value="F:protein dimerization activity"/>
    <property type="evidence" value="ECO:0007669"/>
    <property type="project" value="InterPro"/>
</dbReference>
<dbReference type="Gene3D" id="1.20.5.1930">
    <property type="match status" value="1"/>
</dbReference>
<evidence type="ECO:0000256" key="3">
    <source>
        <dbReference type="ARBA" id="ARBA00022553"/>
    </source>
</evidence>
<dbReference type="EMBL" id="QXED01000001">
    <property type="protein sequence ID" value="RIV27108.1"/>
    <property type="molecule type" value="Genomic_DNA"/>
</dbReference>
<dbReference type="InterPro" id="IPR011712">
    <property type="entry name" value="Sig_transdc_His_kin_sub3_dim/P"/>
</dbReference>
<dbReference type="SMART" id="SM00387">
    <property type="entry name" value="HATPase_c"/>
    <property type="match status" value="1"/>
</dbReference>
<keyword evidence="8" id="KW-0902">Two-component regulatory system</keyword>
<dbReference type="CDD" id="cd16917">
    <property type="entry name" value="HATPase_UhpB-NarQ-NarX-like"/>
    <property type="match status" value="1"/>
</dbReference>
<evidence type="ECO:0000256" key="5">
    <source>
        <dbReference type="ARBA" id="ARBA00022741"/>
    </source>
</evidence>
<organism evidence="11 12">
    <name type="scientific">Fibrisoma montanum</name>
    <dbReference type="NCBI Taxonomy" id="2305895"/>
    <lineage>
        <taxon>Bacteria</taxon>
        <taxon>Pseudomonadati</taxon>
        <taxon>Bacteroidota</taxon>
        <taxon>Cytophagia</taxon>
        <taxon>Cytophagales</taxon>
        <taxon>Spirosomataceae</taxon>
        <taxon>Fibrisoma</taxon>
    </lineage>
</organism>